<proteinExistence type="predicted"/>
<dbReference type="OrthoDB" id="3060732at2759"/>
<name>A0A0C2WKU2_AMAMK</name>
<keyword evidence="1" id="KW-1133">Transmembrane helix</keyword>
<accession>A0A0C2WKU2</accession>
<evidence type="ECO:0000313" key="2">
    <source>
        <dbReference type="EMBL" id="KIL56793.1"/>
    </source>
</evidence>
<feature type="transmembrane region" description="Helical" evidence="1">
    <location>
        <begin position="12"/>
        <end position="35"/>
    </location>
</feature>
<evidence type="ECO:0000256" key="1">
    <source>
        <dbReference type="SAM" id="Phobius"/>
    </source>
</evidence>
<feature type="transmembrane region" description="Helical" evidence="1">
    <location>
        <begin position="106"/>
        <end position="129"/>
    </location>
</feature>
<keyword evidence="1" id="KW-0812">Transmembrane</keyword>
<dbReference type="AlphaFoldDB" id="A0A0C2WKU2"/>
<sequence length="140" mass="15876">MLFKAATTSFWFFCCCSLLQAVIGLISPTLLIIYFSAYPTNNEHIEAVDQLDFLFWSVWDLFSVPSIWTSWSILTFTVTLLINVARPSTLDVGVDGNGTDYSSLDFARTLLVVLICVSAVFFAFFLFHLRHLSQILLSRM</sequence>
<dbReference type="Proteomes" id="UP000054549">
    <property type="component" value="Unassembled WGS sequence"/>
</dbReference>
<organism evidence="2 3">
    <name type="scientific">Amanita muscaria (strain Koide BX008)</name>
    <dbReference type="NCBI Taxonomy" id="946122"/>
    <lineage>
        <taxon>Eukaryota</taxon>
        <taxon>Fungi</taxon>
        <taxon>Dikarya</taxon>
        <taxon>Basidiomycota</taxon>
        <taxon>Agaricomycotina</taxon>
        <taxon>Agaricomycetes</taxon>
        <taxon>Agaricomycetidae</taxon>
        <taxon>Agaricales</taxon>
        <taxon>Pluteineae</taxon>
        <taxon>Amanitaceae</taxon>
        <taxon>Amanita</taxon>
    </lineage>
</organism>
<dbReference type="HOGENOM" id="CLU_1834658_0_0_1"/>
<keyword evidence="3" id="KW-1185">Reference proteome</keyword>
<dbReference type="InParanoid" id="A0A0C2WKU2"/>
<gene>
    <name evidence="2" type="ORF">M378DRAFT_172380</name>
</gene>
<keyword evidence="1" id="KW-0472">Membrane</keyword>
<reference evidence="2 3" key="1">
    <citation type="submission" date="2014-04" db="EMBL/GenBank/DDBJ databases">
        <title>Evolutionary Origins and Diversification of the Mycorrhizal Mutualists.</title>
        <authorList>
            <consortium name="DOE Joint Genome Institute"/>
            <consortium name="Mycorrhizal Genomics Consortium"/>
            <person name="Kohler A."/>
            <person name="Kuo A."/>
            <person name="Nagy L.G."/>
            <person name="Floudas D."/>
            <person name="Copeland A."/>
            <person name="Barry K.W."/>
            <person name="Cichocki N."/>
            <person name="Veneault-Fourrey C."/>
            <person name="LaButti K."/>
            <person name="Lindquist E.A."/>
            <person name="Lipzen A."/>
            <person name="Lundell T."/>
            <person name="Morin E."/>
            <person name="Murat C."/>
            <person name="Riley R."/>
            <person name="Ohm R."/>
            <person name="Sun H."/>
            <person name="Tunlid A."/>
            <person name="Henrissat B."/>
            <person name="Grigoriev I.V."/>
            <person name="Hibbett D.S."/>
            <person name="Martin F."/>
        </authorList>
    </citation>
    <scope>NUCLEOTIDE SEQUENCE [LARGE SCALE GENOMIC DNA]</scope>
    <source>
        <strain evidence="2 3">Koide BX008</strain>
    </source>
</reference>
<evidence type="ECO:0000313" key="3">
    <source>
        <dbReference type="Proteomes" id="UP000054549"/>
    </source>
</evidence>
<dbReference type="EMBL" id="KN818399">
    <property type="protein sequence ID" value="KIL56793.1"/>
    <property type="molecule type" value="Genomic_DNA"/>
</dbReference>
<feature type="transmembrane region" description="Helical" evidence="1">
    <location>
        <begin position="66"/>
        <end position="85"/>
    </location>
</feature>
<protein>
    <submittedName>
        <fullName evidence="2">Uncharacterized protein</fullName>
    </submittedName>
</protein>